<proteinExistence type="predicted"/>
<keyword evidence="1" id="KW-1133">Transmembrane helix</keyword>
<keyword evidence="1" id="KW-0812">Transmembrane</keyword>
<reference evidence="2 3" key="1">
    <citation type="journal article" date="2021" name="BMC Genomics">
        <title>Datura genome reveals duplications of psychoactive alkaloid biosynthetic genes and high mutation rate following tissue culture.</title>
        <authorList>
            <person name="Rajewski A."/>
            <person name="Carter-House D."/>
            <person name="Stajich J."/>
            <person name="Litt A."/>
        </authorList>
    </citation>
    <scope>NUCLEOTIDE SEQUENCE [LARGE SCALE GENOMIC DNA]</scope>
    <source>
        <strain evidence="2">AR-01</strain>
    </source>
</reference>
<keyword evidence="1" id="KW-0472">Membrane</keyword>
<gene>
    <name evidence="2" type="ORF">HAX54_047151</name>
</gene>
<dbReference type="Proteomes" id="UP000823775">
    <property type="component" value="Unassembled WGS sequence"/>
</dbReference>
<evidence type="ECO:0000313" key="3">
    <source>
        <dbReference type="Proteomes" id="UP000823775"/>
    </source>
</evidence>
<accession>A0ABS8SS01</accession>
<keyword evidence="3" id="KW-1185">Reference proteome</keyword>
<feature type="non-terminal residue" evidence="2">
    <location>
        <position position="1"/>
    </location>
</feature>
<feature type="transmembrane region" description="Helical" evidence="1">
    <location>
        <begin position="59"/>
        <end position="76"/>
    </location>
</feature>
<comment type="caution">
    <text evidence="2">The sequence shown here is derived from an EMBL/GenBank/DDBJ whole genome shotgun (WGS) entry which is preliminary data.</text>
</comment>
<sequence>VQLNRATAQGSTIAARRIPLRKDHGSGQKVITTSPLEQRRNIESQSKTCVRRLMCNDNWFLGIFVGVGCFLVVDLFK</sequence>
<protein>
    <submittedName>
        <fullName evidence="2">Uncharacterized protein</fullName>
    </submittedName>
</protein>
<dbReference type="EMBL" id="JACEIK010000756">
    <property type="protein sequence ID" value="MCD7461804.1"/>
    <property type="molecule type" value="Genomic_DNA"/>
</dbReference>
<organism evidence="2 3">
    <name type="scientific">Datura stramonium</name>
    <name type="common">Jimsonweed</name>
    <name type="synonym">Common thornapple</name>
    <dbReference type="NCBI Taxonomy" id="4076"/>
    <lineage>
        <taxon>Eukaryota</taxon>
        <taxon>Viridiplantae</taxon>
        <taxon>Streptophyta</taxon>
        <taxon>Embryophyta</taxon>
        <taxon>Tracheophyta</taxon>
        <taxon>Spermatophyta</taxon>
        <taxon>Magnoliopsida</taxon>
        <taxon>eudicotyledons</taxon>
        <taxon>Gunneridae</taxon>
        <taxon>Pentapetalae</taxon>
        <taxon>asterids</taxon>
        <taxon>lamiids</taxon>
        <taxon>Solanales</taxon>
        <taxon>Solanaceae</taxon>
        <taxon>Solanoideae</taxon>
        <taxon>Datureae</taxon>
        <taxon>Datura</taxon>
    </lineage>
</organism>
<evidence type="ECO:0000313" key="2">
    <source>
        <dbReference type="EMBL" id="MCD7461804.1"/>
    </source>
</evidence>
<evidence type="ECO:0000256" key="1">
    <source>
        <dbReference type="SAM" id="Phobius"/>
    </source>
</evidence>
<name>A0ABS8SS01_DATST</name>